<evidence type="ECO:0000256" key="8">
    <source>
        <dbReference type="ARBA" id="ARBA00023180"/>
    </source>
</evidence>
<dbReference type="Proteomes" id="UP001286313">
    <property type="component" value="Unassembled WGS sequence"/>
</dbReference>
<evidence type="ECO:0000256" key="9">
    <source>
        <dbReference type="PROSITE-ProRule" id="PRU00043"/>
    </source>
</evidence>
<dbReference type="SUPFAM" id="SSF49899">
    <property type="entry name" value="Concanavalin A-like lectins/glucanases"/>
    <property type="match status" value="2"/>
</dbReference>
<dbReference type="SMART" id="SM00179">
    <property type="entry name" value="EGF_CA"/>
    <property type="match status" value="2"/>
</dbReference>
<dbReference type="Pfam" id="PF02210">
    <property type="entry name" value="Laminin_G_2"/>
    <property type="match status" value="2"/>
</dbReference>
<keyword evidence="6 12" id="KW-0472">Membrane</keyword>
<keyword evidence="12" id="KW-0812">Transmembrane</keyword>
<dbReference type="InterPro" id="IPR015919">
    <property type="entry name" value="Cadherin-like_sf"/>
</dbReference>
<evidence type="ECO:0000259" key="13">
    <source>
        <dbReference type="PROSITE" id="PS50025"/>
    </source>
</evidence>
<dbReference type="PROSITE" id="PS00022">
    <property type="entry name" value="EGF_1"/>
    <property type="match status" value="2"/>
</dbReference>
<feature type="region of interest" description="Disordered" evidence="11">
    <location>
        <begin position="1281"/>
        <end position="1349"/>
    </location>
</feature>
<protein>
    <recommendedName>
        <fullName evidence="18">Neural-cadherin</fullName>
    </recommendedName>
</protein>
<dbReference type="PROSITE" id="PS50026">
    <property type="entry name" value="EGF_3"/>
    <property type="match status" value="2"/>
</dbReference>
<evidence type="ECO:0000313" key="17">
    <source>
        <dbReference type="Proteomes" id="UP001286313"/>
    </source>
</evidence>
<evidence type="ECO:0000259" key="14">
    <source>
        <dbReference type="PROSITE" id="PS50026"/>
    </source>
</evidence>
<evidence type="ECO:0000256" key="5">
    <source>
        <dbReference type="ARBA" id="ARBA00022837"/>
    </source>
</evidence>
<dbReference type="PROSITE" id="PS01186">
    <property type="entry name" value="EGF_2"/>
    <property type="match status" value="2"/>
</dbReference>
<dbReference type="Gene3D" id="2.60.120.200">
    <property type="match status" value="2"/>
</dbReference>
<evidence type="ECO:0000256" key="10">
    <source>
        <dbReference type="PROSITE-ProRule" id="PRU00076"/>
    </source>
</evidence>
<dbReference type="EMBL" id="JAWQEG010003897">
    <property type="protein sequence ID" value="KAK3863954.1"/>
    <property type="molecule type" value="Genomic_DNA"/>
</dbReference>
<evidence type="ECO:0000259" key="15">
    <source>
        <dbReference type="PROSITE" id="PS50268"/>
    </source>
</evidence>
<name>A0AAE1EYC5_PETCI</name>
<evidence type="ECO:0000256" key="7">
    <source>
        <dbReference type="ARBA" id="ARBA00023157"/>
    </source>
</evidence>
<dbReference type="InterPro" id="IPR002126">
    <property type="entry name" value="Cadherin-like_dom"/>
</dbReference>
<dbReference type="PROSITE" id="PS50025">
    <property type="entry name" value="LAM_G_DOMAIN"/>
    <property type="match status" value="2"/>
</dbReference>
<keyword evidence="7 10" id="KW-1015">Disulfide bond</keyword>
<evidence type="ECO:0000313" key="16">
    <source>
        <dbReference type="EMBL" id="KAK3863954.1"/>
    </source>
</evidence>
<dbReference type="InterPro" id="IPR020894">
    <property type="entry name" value="Cadherin_CS"/>
</dbReference>
<evidence type="ECO:0000256" key="4">
    <source>
        <dbReference type="ARBA" id="ARBA00022737"/>
    </source>
</evidence>
<dbReference type="InterPro" id="IPR027397">
    <property type="entry name" value="Catenin-bd_sf"/>
</dbReference>
<feature type="disulfide bond" evidence="10">
    <location>
        <begin position="1126"/>
        <end position="1143"/>
    </location>
</feature>
<comment type="subcellular location">
    <subcellularLocation>
        <location evidence="1">Membrane</location>
    </subcellularLocation>
</comment>
<keyword evidence="8" id="KW-0325">Glycoprotein</keyword>
<dbReference type="Gene3D" id="2.60.40.60">
    <property type="entry name" value="Cadherins"/>
    <property type="match status" value="1"/>
</dbReference>
<evidence type="ECO:0000256" key="6">
    <source>
        <dbReference type="ARBA" id="ARBA00023136"/>
    </source>
</evidence>
<feature type="domain" description="Cadherin" evidence="15">
    <location>
        <begin position="13"/>
        <end position="130"/>
    </location>
</feature>
<dbReference type="InterPro" id="IPR001791">
    <property type="entry name" value="Laminin_G"/>
</dbReference>
<feature type="compositionally biased region" description="Low complexity" evidence="11">
    <location>
        <begin position="1340"/>
        <end position="1349"/>
    </location>
</feature>
<dbReference type="CDD" id="cd11304">
    <property type="entry name" value="Cadherin_repeat"/>
    <property type="match status" value="2"/>
</dbReference>
<dbReference type="GO" id="GO:0005886">
    <property type="term" value="C:plasma membrane"/>
    <property type="evidence" value="ECO:0007669"/>
    <property type="project" value="InterPro"/>
</dbReference>
<dbReference type="InterPro" id="IPR000742">
    <property type="entry name" value="EGF"/>
</dbReference>
<evidence type="ECO:0008006" key="18">
    <source>
        <dbReference type="Google" id="ProtNLM"/>
    </source>
</evidence>
<dbReference type="FunFam" id="2.10.25.10:FF:000012">
    <property type="entry name" value="Delta-like protein"/>
    <property type="match status" value="1"/>
</dbReference>
<comment type="caution">
    <text evidence="16">The sequence shown here is derived from an EMBL/GenBank/DDBJ whole genome shotgun (WGS) entry which is preliminary data.</text>
</comment>
<dbReference type="SMART" id="SM00112">
    <property type="entry name" value="CA"/>
    <property type="match status" value="1"/>
</dbReference>
<dbReference type="PANTHER" id="PTHR15036">
    <property type="entry name" value="PIKACHURIN-LIKE PROTEIN"/>
    <property type="match status" value="1"/>
</dbReference>
<dbReference type="SMART" id="SM00181">
    <property type="entry name" value="EGF"/>
    <property type="match status" value="4"/>
</dbReference>
<dbReference type="CDD" id="cd00110">
    <property type="entry name" value="LamG"/>
    <property type="match status" value="2"/>
</dbReference>
<keyword evidence="5 9" id="KW-0106">Calcium</keyword>
<gene>
    <name evidence="16" type="ORF">Pcinc_030318</name>
</gene>
<dbReference type="PROSITE" id="PS00232">
    <property type="entry name" value="CADHERIN_1"/>
    <property type="match status" value="1"/>
</dbReference>
<sequence>VNVTDVNDNPPFLSWPQEVWVEENSAPRVVATVTLGDPDDWRQAHGPPFTLELDPLAPAHVAASVTVTHDQKGDGGRGVGVVATVRALDREEAREVLVPLVVTDVGSLSATVTLTLHVSDLNDNPMTPGARTVMVHTLKEPRPGEPVPLGRVYVQDPDDEDDAAKTYTWRRPHPGFSLDTSNGLLTMDPHTADGSYELGFLVNDLSQGQVNVPANVTVKVRSVRSYDVTQATLLTLEVTPRQVITPETRDGFSLLHRLVIASRAWVKGGSGEVLAWLDEVEQAQAAKRGVGRRGETAKRGGDGRNTETGRRRGEVRVSEEMRRGHGRQTHMERKDEVMKRQGGTATTAGNERLMLDRSGSKSGSVLGQDPPRTRVWVVAPGVRNLNHILLYHRQQLAEAVGVGVGAVGVSGCEEGARECGCWAWVELGEGFAVVDANLTAIVGPRVVVRRRCDCHAPTPVQPNTCRPDTCLNGGRCVPTLLGTRCICPYNTWGSRCKVISRHFEGGGEGRGEDPGGGWVWLPALPSCAEVHLSLEILTLAQDALILYSGPQRLPQRLLQDTKSQLSNTGDAATSAPPTEGQDEARQSSADEDDMTPDASSLKEGGRVSDGGSDVVLVELRAGRPFLLLDLGGGAVTLALNASYSLADNTWHRIDLIWKDELVEMIVDLCSGESQDARLSEDPTTSSTNTTYLPDAHTCRGAARLPGTAHTHTRAAHTHTRATHSHTRATHSHIRATHAHSWAAHTLKTSHTHTGTAHTHPGTAHTHPGAAHTHPEAAHILNSGRPLQLGGVAHPVLVDAPHGPSTPLKLVPFTGCVRNLRVNREVLDLGENLLSKHSSPGCPSADCLHAGLSCGLHARCRGGGAGELRCECEGGWWGGGGGQCSTPTIPATFLLNSYVRLALSFTPLGYTTTLTLRFRTRMGGGQLVSLSSEQERDHLALLLVNSRLCLFLQLHPDPVTSLCLTHAQVTDGQWHSVSAVRQGSATFLEVDDGDGDLYNSSVTLEGRRLMQVDGEQGVQLGGTSSLLLQQSPPLQYFDGCIDDVRIGGRRVPLPPATNATHWGGALEWQGVEAGCVAPSACTNLTCPPPLTCTDTWRDHTCSCGEGWVLDRQQGTCEEEDQCVWQPCLNGGSCLHNHHGGGYMCVCPSGFSGVHCRLPDVGDTSLKISLGALVAILVWCAFLLLLVCAFLLHQHHKRSGMRRSDTATENKGGGGTGKGEPPPPPCAHTPNLLQLQLLHPPTANGRTPSATNPNIADVDVLQVEVASVSSSVEGREYCCSSRQQQQQQQRGGGGVGQQQQQQQQRGGGGVGQQQQQQQQEQQGDGGATPGYGDDLRNYCYEGEGSSPGSLSSCLESCSGSSKFLGGFREVAHMLES</sequence>
<feature type="disulfide bond" evidence="10">
    <location>
        <begin position="487"/>
        <end position="496"/>
    </location>
</feature>
<feature type="compositionally biased region" description="Low complexity" evidence="11">
    <location>
        <begin position="1310"/>
        <end position="1320"/>
    </location>
</feature>
<feature type="domain" description="EGF-like" evidence="14">
    <location>
        <begin position="1117"/>
        <end position="1155"/>
    </location>
</feature>
<keyword evidence="4" id="KW-0677">Repeat</keyword>
<dbReference type="SUPFAM" id="SSF57196">
    <property type="entry name" value="EGF/Laminin"/>
    <property type="match status" value="1"/>
</dbReference>
<feature type="region of interest" description="Disordered" evidence="11">
    <location>
        <begin position="748"/>
        <end position="770"/>
    </location>
</feature>
<dbReference type="PROSITE" id="PS50268">
    <property type="entry name" value="CADHERIN_2"/>
    <property type="match status" value="1"/>
</dbReference>
<dbReference type="InterPro" id="IPR050372">
    <property type="entry name" value="Neurexin-related_CASP"/>
</dbReference>
<keyword evidence="2 10" id="KW-0245">EGF-like domain</keyword>
<dbReference type="InterPro" id="IPR013320">
    <property type="entry name" value="ConA-like_dom_sf"/>
</dbReference>
<dbReference type="InterPro" id="IPR009030">
    <property type="entry name" value="Growth_fac_rcpt_cys_sf"/>
</dbReference>
<evidence type="ECO:0000256" key="11">
    <source>
        <dbReference type="SAM" id="MobiDB-lite"/>
    </source>
</evidence>
<evidence type="ECO:0000256" key="3">
    <source>
        <dbReference type="ARBA" id="ARBA00022729"/>
    </source>
</evidence>
<accession>A0AAE1EYC5</accession>
<organism evidence="16 17">
    <name type="scientific">Petrolisthes cinctipes</name>
    <name type="common">Flat porcelain crab</name>
    <dbReference type="NCBI Taxonomy" id="88211"/>
    <lineage>
        <taxon>Eukaryota</taxon>
        <taxon>Metazoa</taxon>
        <taxon>Ecdysozoa</taxon>
        <taxon>Arthropoda</taxon>
        <taxon>Crustacea</taxon>
        <taxon>Multicrustacea</taxon>
        <taxon>Malacostraca</taxon>
        <taxon>Eumalacostraca</taxon>
        <taxon>Eucarida</taxon>
        <taxon>Decapoda</taxon>
        <taxon>Pleocyemata</taxon>
        <taxon>Anomura</taxon>
        <taxon>Galatheoidea</taxon>
        <taxon>Porcellanidae</taxon>
        <taxon>Petrolisthes</taxon>
    </lineage>
</organism>
<keyword evidence="3" id="KW-0732">Signal</keyword>
<dbReference type="GO" id="GO:0048056">
    <property type="term" value="P:R3/R4 cell differentiation"/>
    <property type="evidence" value="ECO:0007669"/>
    <property type="project" value="UniProtKB-ARBA"/>
</dbReference>
<feature type="region of interest" description="Disordered" evidence="11">
    <location>
        <begin position="563"/>
        <end position="608"/>
    </location>
</feature>
<dbReference type="GO" id="GO:0005509">
    <property type="term" value="F:calcium ion binding"/>
    <property type="evidence" value="ECO:0007669"/>
    <property type="project" value="UniProtKB-UniRule"/>
</dbReference>
<evidence type="ECO:0000256" key="1">
    <source>
        <dbReference type="ARBA" id="ARBA00004370"/>
    </source>
</evidence>
<keyword evidence="12" id="KW-1133">Transmembrane helix</keyword>
<dbReference type="SUPFAM" id="SSF57184">
    <property type="entry name" value="Growth factor receptor domain"/>
    <property type="match status" value="1"/>
</dbReference>
<comment type="caution">
    <text evidence="10">Lacks conserved residue(s) required for the propagation of feature annotation.</text>
</comment>
<dbReference type="PANTHER" id="PTHR15036:SF85">
    <property type="entry name" value="SP2353, ISOFORM A"/>
    <property type="match status" value="1"/>
</dbReference>
<feature type="compositionally biased region" description="Basic and acidic residues" evidence="11">
    <location>
        <begin position="292"/>
        <end position="339"/>
    </location>
</feature>
<dbReference type="SMART" id="SM00282">
    <property type="entry name" value="LamG"/>
    <property type="match status" value="2"/>
</dbReference>
<reference evidence="16" key="1">
    <citation type="submission" date="2023-10" db="EMBL/GenBank/DDBJ databases">
        <title>Genome assemblies of two species of porcelain crab, Petrolisthes cinctipes and Petrolisthes manimaculis (Anomura: Porcellanidae).</title>
        <authorList>
            <person name="Angst P."/>
        </authorList>
    </citation>
    <scope>NUCLEOTIDE SEQUENCE</scope>
    <source>
        <strain evidence="16">PB745_01</strain>
        <tissue evidence="16">Gill</tissue>
    </source>
</reference>
<feature type="disulfide bond" evidence="10">
    <location>
        <begin position="1145"/>
        <end position="1154"/>
    </location>
</feature>
<dbReference type="InterPro" id="IPR001881">
    <property type="entry name" value="EGF-like_Ca-bd_dom"/>
</dbReference>
<dbReference type="CDD" id="cd00054">
    <property type="entry name" value="EGF_CA"/>
    <property type="match status" value="1"/>
</dbReference>
<dbReference type="GO" id="GO:0007156">
    <property type="term" value="P:homophilic cell adhesion via plasma membrane adhesion molecules"/>
    <property type="evidence" value="ECO:0007669"/>
    <property type="project" value="InterPro"/>
</dbReference>
<feature type="region of interest" description="Disordered" evidence="11">
    <location>
        <begin position="1197"/>
        <end position="1228"/>
    </location>
</feature>
<dbReference type="Gene3D" id="4.10.900.10">
    <property type="entry name" value="TCF3-CBD (Catenin binding domain)"/>
    <property type="match status" value="1"/>
</dbReference>
<feature type="compositionally biased region" description="Low complexity" evidence="11">
    <location>
        <begin position="751"/>
        <end position="770"/>
    </location>
</feature>
<dbReference type="GO" id="GO:0016318">
    <property type="term" value="P:ommatidial rotation"/>
    <property type="evidence" value="ECO:0007669"/>
    <property type="project" value="UniProtKB-ARBA"/>
</dbReference>
<evidence type="ECO:0000256" key="12">
    <source>
        <dbReference type="SAM" id="Phobius"/>
    </source>
</evidence>
<feature type="transmembrane region" description="Helical" evidence="12">
    <location>
        <begin position="1166"/>
        <end position="1190"/>
    </location>
</feature>
<dbReference type="GO" id="GO:0050769">
    <property type="term" value="P:positive regulation of neurogenesis"/>
    <property type="evidence" value="ECO:0007669"/>
    <property type="project" value="UniProtKB-ARBA"/>
</dbReference>
<feature type="domain" description="Laminin G" evidence="13">
    <location>
        <begin position="562"/>
        <end position="841"/>
    </location>
</feature>
<keyword evidence="17" id="KW-1185">Reference proteome</keyword>
<feature type="region of interest" description="Disordered" evidence="11">
    <location>
        <begin position="286"/>
        <end position="348"/>
    </location>
</feature>
<feature type="domain" description="EGF-like" evidence="14">
    <location>
        <begin position="461"/>
        <end position="497"/>
    </location>
</feature>
<dbReference type="SUPFAM" id="SSF49313">
    <property type="entry name" value="Cadherin-like"/>
    <property type="match status" value="1"/>
</dbReference>
<proteinExistence type="predicted"/>
<feature type="domain" description="Laminin G" evidence="13">
    <location>
        <begin position="887"/>
        <end position="1074"/>
    </location>
</feature>
<feature type="non-terminal residue" evidence="16">
    <location>
        <position position="1374"/>
    </location>
</feature>
<dbReference type="Gene3D" id="2.10.25.10">
    <property type="entry name" value="Laminin"/>
    <property type="match status" value="2"/>
</dbReference>
<evidence type="ECO:0000256" key="2">
    <source>
        <dbReference type="ARBA" id="ARBA00022536"/>
    </source>
</evidence>